<accession>A0A0B2WM00</accession>
<keyword evidence="2" id="KW-1185">Reference proteome</keyword>
<evidence type="ECO:0000313" key="1">
    <source>
        <dbReference type="EMBL" id="KHN94517.1"/>
    </source>
</evidence>
<gene>
    <name evidence="1" type="ORF">MAM_07572</name>
</gene>
<dbReference type="HOGENOM" id="CLU_769614_0_0_1"/>
<reference evidence="1 2" key="1">
    <citation type="journal article" date="2014" name="Proc. Natl. Acad. Sci. U.S.A.">
        <title>Trajectory and genomic determinants of fungal-pathogen speciation and host adaptation.</title>
        <authorList>
            <person name="Hu X."/>
            <person name="Xiao G."/>
            <person name="Zheng P."/>
            <person name="Shang Y."/>
            <person name="Su Y."/>
            <person name="Zhang X."/>
            <person name="Liu X."/>
            <person name="Zhan S."/>
            <person name="St Leger R.J."/>
            <person name="Wang C."/>
        </authorList>
    </citation>
    <scope>NUCLEOTIDE SEQUENCE [LARGE SCALE GENOMIC DNA]</scope>
    <source>
        <strain evidence="1 2">ARSEF 1941</strain>
    </source>
</reference>
<evidence type="ECO:0000313" key="2">
    <source>
        <dbReference type="Proteomes" id="UP000030816"/>
    </source>
</evidence>
<dbReference type="AlphaFoldDB" id="A0A0B2WM00"/>
<name>A0A0B2WM00_METAS</name>
<dbReference type="RefSeq" id="XP_040675583.1">
    <property type="nucleotide sequence ID" value="XM_040826370.1"/>
</dbReference>
<comment type="caution">
    <text evidence="1">The sequence shown here is derived from an EMBL/GenBank/DDBJ whole genome shotgun (WGS) entry which is preliminary data.</text>
</comment>
<dbReference type="GeneID" id="63742027"/>
<protein>
    <submittedName>
        <fullName evidence="1">Uncharacterized protein</fullName>
    </submittedName>
</protein>
<dbReference type="Proteomes" id="UP000030816">
    <property type="component" value="Unassembled WGS sequence"/>
</dbReference>
<dbReference type="OrthoDB" id="4908749at2759"/>
<sequence length="360" mass="40580">MHLMSLFVVGALGAGMSSLKKQIMAIQPDLVEHYASIVEPLVPPRFWAAQVGFYEPLVGVGAKPICGCKAEEMFQLHEVFFSNITDRVRVDFHPYADSQPFSGDIWYESSTTTTTSRNFKWENSGEVSVEWSLQFSGSGSKLGAKFGYKVGEDNVRTKTRSFAEKKRLTCPRGHLCQAQTWSFSASIPGNFFKVPVVDFRCSRACLRWKHEGTDLYHELNQTSKVALASLAGLTPTWDRLGREYFELRDDRGDAVVSCPPGGDKIVGIQFPPDSIETVYRHGRPHQPSIPVMDNDNNLYQIQIMMDFSRKHFPGQNRRDFVEAHLTQEDLASMDARDAEVKVYVLDTNVPGLRDDERIGN</sequence>
<proteinExistence type="predicted"/>
<dbReference type="EMBL" id="AZHE01000033">
    <property type="protein sequence ID" value="KHN94517.1"/>
    <property type="molecule type" value="Genomic_DNA"/>
</dbReference>
<organism evidence="1 2">
    <name type="scientific">Metarhizium album (strain ARSEF 1941)</name>
    <dbReference type="NCBI Taxonomy" id="1081103"/>
    <lineage>
        <taxon>Eukaryota</taxon>
        <taxon>Fungi</taxon>
        <taxon>Dikarya</taxon>
        <taxon>Ascomycota</taxon>
        <taxon>Pezizomycotina</taxon>
        <taxon>Sordariomycetes</taxon>
        <taxon>Hypocreomycetidae</taxon>
        <taxon>Hypocreales</taxon>
        <taxon>Clavicipitaceae</taxon>
        <taxon>Metarhizium</taxon>
    </lineage>
</organism>